<dbReference type="PATRIC" id="fig|1423735.3.peg.1908"/>
<sequence>MKKNLVFAALVSALVLGGSIGSATVNAAVDGVPSTAKTQGIINFSLPTDAVDPLDPTTPLNPDGTQNKNPNDDMNKPTGNTGALTLDTAPYLSFGQHVIGEQAGSTYTLDSTANPHPYLQVSDRRGVNADNKAQGWTVTVAVTDFSNGSQSLAGTKLSFATGTVKAGSESASTQSAPTSLAVNGLSSASSATAIFGASVG</sequence>
<evidence type="ECO:0000313" key="4">
    <source>
        <dbReference type="EMBL" id="KRM09040.1"/>
    </source>
</evidence>
<gene>
    <name evidence="4" type="ORF">FC15_GL001835</name>
</gene>
<dbReference type="AlphaFoldDB" id="A0A0R1VTF8"/>
<dbReference type="InterPro" id="IPR027994">
    <property type="entry name" value="WxL_dom"/>
</dbReference>
<protein>
    <recommendedName>
        <fullName evidence="3">WxL domain-containing protein</fullName>
    </recommendedName>
</protein>
<feature type="domain" description="WxL" evidence="3">
    <location>
        <begin position="34"/>
        <end position="195"/>
    </location>
</feature>
<dbReference type="RefSeq" id="WP_235803351.1">
    <property type="nucleotide sequence ID" value="NZ_AZFX01000060.1"/>
</dbReference>
<dbReference type="Proteomes" id="UP000051315">
    <property type="component" value="Unassembled WGS sequence"/>
</dbReference>
<feature type="signal peptide" evidence="2">
    <location>
        <begin position="1"/>
        <end position="27"/>
    </location>
</feature>
<feature type="compositionally biased region" description="Low complexity" evidence="1">
    <location>
        <begin position="53"/>
        <end position="63"/>
    </location>
</feature>
<evidence type="ECO:0000313" key="5">
    <source>
        <dbReference type="Proteomes" id="UP000051315"/>
    </source>
</evidence>
<name>A0A0R1VTF8_9LACO</name>
<evidence type="ECO:0000256" key="1">
    <source>
        <dbReference type="SAM" id="MobiDB-lite"/>
    </source>
</evidence>
<keyword evidence="5" id="KW-1185">Reference proteome</keyword>
<comment type="caution">
    <text evidence="4">The sequence shown here is derived from an EMBL/GenBank/DDBJ whole genome shotgun (WGS) entry which is preliminary data.</text>
</comment>
<reference evidence="4 5" key="1">
    <citation type="journal article" date="2015" name="Genome Announc.">
        <title>Expanding the biotechnology potential of lactobacilli through comparative genomics of 213 strains and associated genera.</title>
        <authorList>
            <person name="Sun Z."/>
            <person name="Harris H.M."/>
            <person name="McCann A."/>
            <person name="Guo C."/>
            <person name="Argimon S."/>
            <person name="Zhang W."/>
            <person name="Yang X."/>
            <person name="Jeffery I.B."/>
            <person name="Cooney J.C."/>
            <person name="Kagawa T.F."/>
            <person name="Liu W."/>
            <person name="Song Y."/>
            <person name="Salvetti E."/>
            <person name="Wrobel A."/>
            <person name="Rasinkangas P."/>
            <person name="Parkhill J."/>
            <person name="Rea M.C."/>
            <person name="O'Sullivan O."/>
            <person name="Ritari J."/>
            <person name="Douillard F.P."/>
            <person name="Paul Ross R."/>
            <person name="Yang R."/>
            <person name="Briner A.E."/>
            <person name="Felis G.E."/>
            <person name="de Vos W.M."/>
            <person name="Barrangou R."/>
            <person name="Klaenhammer T.R."/>
            <person name="Caufield P.W."/>
            <person name="Cui Y."/>
            <person name="Zhang H."/>
            <person name="O'Toole P.W."/>
        </authorList>
    </citation>
    <scope>NUCLEOTIDE SEQUENCE [LARGE SCALE GENOMIC DNA]</scope>
    <source>
        <strain evidence="4 5">DSM 17758</strain>
    </source>
</reference>
<organism evidence="4 5">
    <name type="scientific">Lapidilactobacillus concavus DSM 17758</name>
    <dbReference type="NCBI Taxonomy" id="1423735"/>
    <lineage>
        <taxon>Bacteria</taxon>
        <taxon>Bacillati</taxon>
        <taxon>Bacillota</taxon>
        <taxon>Bacilli</taxon>
        <taxon>Lactobacillales</taxon>
        <taxon>Lactobacillaceae</taxon>
        <taxon>Lapidilactobacillus</taxon>
    </lineage>
</organism>
<feature type="chain" id="PRO_5006412409" description="WxL domain-containing protein" evidence="2">
    <location>
        <begin position="28"/>
        <end position="200"/>
    </location>
</feature>
<evidence type="ECO:0000256" key="2">
    <source>
        <dbReference type="SAM" id="SignalP"/>
    </source>
</evidence>
<evidence type="ECO:0000259" key="3">
    <source>
        <dbReference type="Pfam" id="PF13731"/>
    </source>
</evidence>
<feature type="region of interest" description="Disordered" evidence="1">
    <location>
        <begin position="47"/>
        <end position="82"/>
    </location>
</feature>
<dbReference type="Pfam" id="PF13731">
    <property type="entry name" value="WxL"/>
    <property type="match status" value="1"/>
</dbReference>
<dbReference type="STRING" id="1423735.FC15_GL001835"/>
<keyword evidence="2" id="KW-0732">Signal</keyword>
<accession>A0A0R1VTF8</accession>
<dbReference type="EMBL" id="AZFX01000060">
    <property type="protein sequence ID" value="KRM09040.1"/>
    <property type="molecule type" value="Genomic_DNA"/>
</dbReference>
<proteinExistence type="predicted"/>